<feature type="transmembrane region" description="Helical" evidence="7">
    <location>
        <begin position="105"/>
        <end position="124"/>
    </location>
</feature>
<keyword evidence="10" id="KW-1185">Reference proteome</keyword>
<dbReference type="Pfam" id="PF07019">
    <property type="entry name" value="EMC6"/>
    <property type="match status" value="1"/>
</dbReference>
<dbReference type="OrthoDB" id="286395at2759"/>
<proteinExistence type="inferred from homology"/>
<dbReference type="EMBL" id="KB096411">
    <property type="protein sequence ID" value="ESO05025.1"/>
    <property type="molecule type" value="Genomic_DNA"/>
</dbReference>
<reference evidence="9" key="3">
    <citation type="submission" date="2015-06" db="UniProtKB">
        <authorList>
            <consortium name="EnsemblMetazoa"/>
        </authorList>
    </citation>
    <scope>IDENTIFICATION</scope>
</reference>
<dbReference type="CTD" id="20215559"/>
<dbReference type="GO" id="GO:0097250">
    <property type="term" value="P:mitochondrial respirasome assembly"/>
    <property type="evidence" value="ECO:0007669"/>
    <property type="project" value="InterPro"/>
</dbReference>
<keyword evidence="6 7" id="KW-0472">Membrane</keyword>
<dbReference type="GO" id="GO:0005789">
    <property type="term" value="C:endoplasmic reticulum membrane"/>
    <property type="evidence" value="ECO:0007669"/>
    <property type="project" value="UniProtKB-SubCell"/>
</dbReference>
<dbReference type="Proteomes" id="UP000015101">
    <property type="component" value="Unassembled WGS sequence"/>
</dbReference>
<keyword evidence="5 7" id="KW-1133">Transmembrane helix</keyword>
<dbReference type="STRING" id="6412.T1G3B1"/>
<evidence type="ECO:0000256" key="4">
    <source>
        <dbReference type="ARBA" id="ARBA00022824"/>
    </source>
</evidence>
<evidence type="ECO:0008006" key="11">
    <source>
        <dbReference type="Google" id="ProtNLM"/>
    </source>
</evidence>
<evidence type="ECO:0000313" key="8">
    <source>
        <dbReference type="EMBL" id="ESO05025.1"/>
    </source>
</evidence>
<keyword evidence="3 7" id="KW-0812">Transmembrane</keyword>
<evidence type="ECO:0000256" key="7">
    <source>
        <dbReference type="SAM" id="Phobius"/>
    </source>
</evidence>
<dbReference type="OMA" id="ANSEWPD"/>
<sequence>MATNNRKKPSEKSTNDCSIKSTLIKAFKSNSDWPDKDEFLDVIYWIRQVVGLLLGIVWGIFPLKGFIGIILFLAVNIALIYFYVNTIQKVDEDDYGGTSEIIKEGLMTSFATFVVTWIIVYSALHQD</sequence>
<organism evidence="9 10">
    <name type="scientific">Helobdella robusta</name>
    <name type="common">Californian leech</name>
    <dbReference type="NCBI Taxonomy" id="6412"/>
    <lineage>
        <taxon>Eukaryota</taxon>
        <taxon>Metazoa</taxon>
        <taxon>Spiralia</taxon>
        <taxon>Lophotrochozoa</taxon>
        <taxon>Annelida</taxon>
        <taxon>Clitellata</taxon>
        <taxon>Hirudinea</taxon>
        <taxon>Rhynchobdellida</taxon>
        <taxon>Glossiphoniidae</taxon>
        <taxon>Helobdella</taxon>
    </lineage>
</organism>
<dbReference type="RefSeq" id="XP_009016958.1">
    <property type="nucleotide sequence ID" value="XM_009018710.1"/>
</dbReference>
<dbReference type="AlphaFoldDB" id="T1G3B1"/>
<gene>
    <name evidence="9" type="primary">20215559</name>
    <name evidence="8" type="ORF">HELRODRAFT_78375</name>
</gene>
<evidence type="ECO:0000256" key="6">
    <source>
        <dbReference type="ARBA" id="ARBA00023136"/>
    </source>
</evidence>
<dbReference type="EMBL" id="AMQM01004028">
    <property type="status" value="NOT_ANNOTATED_CDS"/>
    <property type="molecule type" value="Genomic_DNA"/>
</dbReference>
<dbReference type="HOGENOM" id="CLU_120704_1_0_1"/>
<evidence type="ECO:0000256" key="1">
    <source>
        <dbReference type="ARBA" id="ARBA00004477"/>
    </source>
</evidence>
<evidence type="ECO:0000256" key="2">
    <source>
        <dbReference type="ARBA" id="ARBA00009436"/>
    </source>
</evidence>
<dbReference type="EnsemblMetazoa" id="HelroT78375">
    <property type="protein sequence ID" value="HelroP78375"/>
    <property type="gene ID" value="HelroG78375"/>
</dbReference>
<feature type="transmembrane region" description="Helical" evidence="7">
    <location>
        <begin position="66"/>
        <end position="84"/>
    </location>
</feature>
<dbReference type="KEGG" id="hro:HELRODRAFT_78375"/>
<accession>T1G3B1</accession>
<comment type="similarity">
    <text evidence="2">Belongs to the EMC6 family.</text>
</comment>
<evidence type="ECO:0000313" key="9">
    <source>
        <dbReference type="EnsemblMetazoa" id="HelroP78375"/>
    </source>
</evidence>
<reference evidence="10" key="1">
    <citation type="submission" date="2012-12" db="EMBL/GenBank/DDBJ databases">
        <authorList>
            <person name="Hellsten U."/>
            <person name="Grimwood J."/>
            <person name="Chapman J.A."/>
            <person name="Shapiro H."/>
            <person name="Aerts A."/>
            <person name="Otillar R.P."/>
            <person name="Terry A.Y."/>
            <person name="Boore J.L."/>
            <person name="Simakov O."/>
            <person name="Marletaz F."/>
            <person name="Cho S.-J."/>
            <person name="Edsinger-Gonzales E."/>
            <person name="Havlak P."/>
            <person name="Kuo D.-H."/>
            <person name="Larsson T."/>
            <person name="Lv J."/>
            <person name="Arendt D."/>
            <person name="Savage R."/>
            <person name="Osoegawa K."/>
            <person name="de Jong P."/>
            <person name="Lindberg D.R."/>
            <person name="Seaver E.C."/>
            <person name="Weisblat D.A."/>
            <person name="Putnam N.H."/>
            <person name="Grigoriev I.V."/>
            <person name="Rokhsar D.S."/>
        </authorList>
    </citation>
    <scope>NUCLEOTIDE SEQUENCE</scope>
</reference>
<evidence type="ECO:0000256" key="3">
    <source>
        <dbReference type="ARBA" id="ARBA00022692"/>
    </source>
</evidence>
<name>T1G3B1_HELRO</name>
<evidence type="ECO:0000313" key="10">
    <source>
        <dbReference type="Proteomes" id="UP000015101"/>
    </source>
</evidence>
<dbReference type="GeneID" id="20215559"/>
<dbReference type="GO" id="GO:0005739">
    <property type="term" value="C:mitochondrion"/>
    <property type="evidence" value="ECO:0007669"/>
    <property type="project" value="GOC"/>
</dbReference>
<dbReference type="eggNOG" id="KOG3415">
    <property type="taxonomic scope" value="Eukaryota"/>
</dbReference>
<dbReference type="InterPro" id="IPR010742">
    <property type="entry name" value="RCAF1"/>
</dbReference>
<protein>
    <recommendedName>
        <fullName evidence="11">Rab5-interacting protein</fullName>
    </recommendedName>
</protein>
<reference evidence="8 10" key="2">
    <citation type="journal article" date="2013" name="Nature">
        <title>Insights into bilaterian evolution from three spiralian genomes.</title>
        <authorList>
            <person name="Simakov O."/>
            <person name="Marletaz F."/>
            <person name="Cho S.J."/>
            <person name="Edsinger-Gonzales E."/>
            <person name="Havlak P."/>
            <person name="Hellsten U."/>
            <person name="Kuo D.H."/>
            <person name="Larsson T."/>
            <person name="Lv J."/>
            <person name="Arendt D."/>
            <person name="Savage R."/>
            <person name="Osoegawa K."/>
            <person name="de Jong P."/>
            <person name="Grimwood J."/>
            <person name="Chapman J.A."/>
            <person name="Shapiro H."/>
            <person name="Aerts A."/>
            <person name="Otillar R.P."/>
            <person name="Terry A.Y."/>
            <person name="Boore J.L."/>
            <person name="Grigoriev I.V."/>
            <person name="Lindberg D.R."/>
            <person name="Seaver E.C."/>
            <person name="Weisblat D.A."/>
            <person name="Putnam N.H."/>
            <person name="Rokhsar D.S."/>
        </authorList>
    </citation>
    <scope>NUCLEOTIDE SEQUENCE</scope>
</reference>
<evidence type="ECO:0000256" key="5">
    <source>
        <dbReference type="ARBA" id="ARBA00022989"/>
    </source>
</evidence>
<feature type="transmembrane region" description="Helical" evidence="7">
    <location>
        <begin position="42"/>
        <end position="60"/>
    </location>
</feature>
<dbReference type="PANTHER" id="PTHR12906:SF0">
    <property type="entry name" value="GEL COMPLEX SUBUNIT OPTI"/>
    <property type="match status" value="1"/>
</dbReference>
<dbReference type="InterPro" id="IPR029008">
    <property type="entry name" value="EMC6-like"/>
</dbReference>
<dbReference type="InParanoid" id="T1G3B1"/>
<dbReference type="PANTHER" id="PTHR12906">
    <property type="entry name" value="PROTEIN C20ORF24 RAB5-INTERACTING PROTEIN"/>
    <property type="match status" value="1"/>
</dbReference>
<keyword evidence="4" id="KW-0256">Endoplasmic reticulum</keyword>
<dbReference type="FunCoup" id="T1G3B1">
    <property type="interactions" value="1353"/>
</dbReference>
<comment type="subcellular location">
    <subcellularLocation>
        <location evidence="1">Endoplasmic reticulum membrane</location>
        <topology evidence="1">Multi-pass membrane protein</topology>
    </subcellularLocation>
</comment>